<dbReference type="SUPFAM" id="SSF54001">
    <property type="entry name" value="Cysteine proteinases"/>
    <property type="match status" value="1"/>
</dbReference>
<dbReference type="AlphaFoldDB" id="A0AAD6HZ48"/>
<dbReference type="Pfam" id="PF00797">
    <property type="entry name" value="Acetyltransf_2"/>
    <property type="match status" value="1"/>
</dbReference>
<dbReference type="InterPro" id="IPR038765">
    <property type="entry name" value="Papain-like_cys_pep_sf"/>
</dbReference>
<dbReference type="Gene3D" id="3.30.2140.20">
    <property type="match status" value="1"/>
</dbReference>
<gene>
    <name evidence="2" type="ORF">N7460_013185</name>
</gene>
<evidence type="ECO:0000313" key="2">
    <source>
        <dbReference type="EMBL" id="KAJ6022790.1"/>
    </source>
</evidence>
<dbReference type="InterPro" id="IPR053710">
    <property type="entry name" value="Arylamine_NAT_domain_sf"/>
</dbReference>
<organism evidence="2 3">
    <name type="scientific">Penicillium canescens</name>
    <dbReference type="NCBI Taxonomy" id="5083"/>
    <lineage>
        <taxon>Eukaryota</taxon>
        <taxon>Fungi</taxon>
        <taxon>Dikarya</taxon>
        <taxon>Ascomycota</taxon>
        <taxon>Pezizomycotina</taxon>
        <taxon>Eurotiomycetes</taxon>
        <taxon>Eurotiomycetidae</taxon>
        <taxon>Eurotiales</taxon>
        <taxon>Aspergillaceae</taxon>
        <taxon>Penicillium</taxon>
    </lineage>
</organism>
<comment type="caution">
    <text evidence="2">The sequence shown here is derived from an EMBL/GenBank/DDBJ whole genome shotgun (WGS) entry which is preliminary data.</text>
</comment>
<evidence type="ECO:0000256" key="1">
    <source>
        <dbReference type="ARBA" id="ARBA00006547"/>
    </source>
</evidence>
<keyword evidence="3" id="KW-1185">Reference proteome</keyword>
<dbReference type="PANTHER" id="PTHR11786">
    <property type="entry name" value="N-HYDROXYARYLAMINE O-ACETYLTRANSFERASE"/>
    <property type="match status" value="1"/>
</dbReference>
<name>A0AAD6HZ48_PENCN</name>
<comment type="similarity">
    <text evidence="1">Belongs to the arylamine N-acetyltransferase family.</text>
</comment>
<dbReference type="PANTHER" id="PTHR11786:SF0">
    <property type="entry name" value="ARYLAMINE N-ACETYLTRANSFERASE 4-RELATED"/>
    <property type="match status" value="1"/>
</dbReference>
<dbReference type="GO" id="GO:0016407">
    <property type="term" value="F:acetyltransferase activity"/>
    <property type="evidence" value="ECO:0007669"/>
    <property type="project" value="InterPro"/>
</dbReference>
<proteinExistence type="inferred from homology"/>
<sequence length="323" mass="36991">METPNPPSAYTQTQITKYIHYIGLPERYTVYLTNPQAFPKTEQALKDLFRCQITRFPYDNLTCHYSATQLAQIQPERIYTKLMGHGDTVPSGRGGYCLEVSIFFHHILRGLGFSVYMTGVRNRERVDGIPQGEFKGWTHIINITRLPTGQEYHVDAAFGGDGATSPLPLIPGQITQNLGPQQVRLIYDTMPKQTRPEQKVWIYQYRNGVEKPWNSFYSFAELEFFQDDFEVMNRFTSWDAVQKRSFVVVRFLRNGEDRGLSIFEGDGVVGDGDVFVVGKVMMVNNVVKLNMGGRTRIVDSFEGDEGRFMALRKWFNVSLDHGI</sequence>
<evidence type="ECO:0000313" key="3">
    <source>
        <dbReference type="Proteomes" id="UP001219568"/>
    </source>
</evidence>
<reference evidence="2" key="1">
    <citation type="journal article" date="2023" name="IMA Fungus">
        <title>Comparative genomic study of the Penicillium genus elucidates a diverse pangenome and 15 lateral gene transfer events.</title>
        <authorList>
            <person name="Petersen C."/>
            <person name="Sorensen T."/>
            <person name="Nielsen M.R."/>
            <person name="Sondergaard T.E."/>
            <person name="Sorensen J.L."/>
            <person name="Fitzpatrick D.A."/>
            <person name="Frisvad J.C."/>
            <person name="Nielsen K.L."/>
        </authorList>
    </citation>
    <scope>NUCLEOTIDE SEQUENCE</scope>
    <source>
        <strain evidence="2">IBT 15450</strain>
    </source>
</reference>
<protein>
    <recommendedName>
        <fullName evidence="4">Arylamine N-acetyltransferase</fullName>
    </recommendedName>
</protein>
<evidence type="ECO:0008006" key="4">
    <source>
        <dbReference type="Google" id="ProtNLM"/>
    </source>
</evidence>
<reference evidence="2" key="2">
    <citation type="submission" date="2023-01" db="EMBL/GenBank/DDBJ databases">
        <authorList>
            <person name="Petersen C."/>
        </authorList>
    </citation>
    <scope>NUCLEOTIDE SEQUENCE</scope>
    <source>
        <strain evidence="2">IBT 15450</strain>
    </source>
</reference>
<dbReference type="InterPro" id="IPR001447">
    <property type="entry name" value="Arylamine_N-AcTrfase"/>
</dbReference>
<dbReference type="EMBL" id="JAQJZL010000016">
    <property type="protein sequence ID" value="KAJ6022790.1"/>
    <property type="molecule type" value="Genomic_DNA"/>
</dbReference>
<accession>A0AAD6HZ48</accession>
<dbReference type="Proteomes" id="UP001219568">
    <property type="component" value="Unassembled WGS sequence"/>
</dbReference>